<proteinExistence type="predicted"/>
<feature type="region of interest" description="Disordered" evidence="1">
    <location>
        <begin position="188"/>
        <end position="231"/>
    </location>
</feature>
<comment type="caution">
    <text evidence="2">The sequence shown here is derived from an EMBL/GenBank/DDBJ whole genome shotgun (WGS) entry which is preliminary data.</text>
</comment>
<reference evidence="2 3" key="1">
    <citation type="submission" date="2024-07" db="EMBL/GenBank/DDBJ databases">
        <title>Section-level genome sequencing and comparative genomics of Aspergillus sections Usti and Cavernicolus.</title>
        <authorList>
            <consortium name="Lawrence Berkeley National Laboratory"/>
            <person name="Nybo J.L."/>
            <person name="Vesth T.C."/>
            <person name="Theobald S."/>
            <person name="Frisvad J.C."/>
            <person name="Larsen T.O."/>
            <person name="Kjaerboelling I."/>
            <person name="Rothschild-Mancinelli K."/>
            <person name="Lyhne E.K."/>
            <person name="Kogle M.E."/>
            <person name="Barry K."/>
            <person name="Clum A."/>
            <person name="Na H."/>
            <person name="Ledsgaard L."/>
            <person name="Lin J."/>
            <person name="Lipzen A."/>
            <person name="Kuo A."/>
            <person name="Riley R."/>
            <person name="Mondo S."/>
            <person name="Labutti K."/>
            <person name="Haridas S."/>
            <person name="Pangalinan J."/>
            <person name="Salamov A.A."/>
            <person name="Simmons B.A."/>
            <person name="Magnuson J.K."/>
            <person name="Chen J."/>
            <person name="Drula E."/>
            <person name="Henrissat B."/>
            <person name="Wiebenga A."/>
            <person name="Lubbers R.J."/>
            <person name="Gomes A.C."/>
            <person name="Makela M.R."/>
            <person name="Stajich J."/>
            <person name="Grigoriev I.V."/>
            <person name="Mortensen U.H."/>
            <person name="De Vries R.P."/>
            <person name="Baker S.E."/>
            <person name="Andersen M.R."/>
        </authorList>
    </citation>
    <scope>NUCLEOTIDE SEQUENCE [LARGE SCALE GENOMIC DNA]</scope>
    <source>
        <strain evidence="2 3">CBS 209.92</strain>
    </source>
</reference>
<name>A0ABR4G132_9EURO</name>
<evidence type="ECO:0000313" key="3">
    <source>
        <dbReference type="Proteomes" id="UP001610563"/>
    </source>
</evidence>
<feature type="region of interest" description="Disordered" evidence="1">
    <location>
        <begin position="358"/>
        <end position="431"/>
    </location>
</feature>
<gene>
    <name evidence="2" type="ORF">BJX66DRAFT_247732</name>
</gene>
<dbReference type="EMBL" id="JBFTWV010000072">
    <property type="protein sequence ID" value="KAL2788863.1"/>
    <property type="molecule type" value="Genomic_DNA"/>
</dbReference>
<feature type="region of interest" description="Disordered" evidence="1">
    <location>
        <begin position="95"/>
        <end position="129"/>
    </location>
</feature>
<organism evidence="2 3">
    <name type="scientific">Aspergillus keveii</name>
    <dbReference type="NCBI Taxonomy" id="714993"/>
    <lineage>
        <taxon>Eukaryota</taxon>
        <taxon>Fungi</taxon>
        <taxon>Dikarya</taxon>
        <taxon>Ascomycota</taxon>
        <taxon>Pezizomycotina</taxon>
        <taxon>Eurotiomycetes</taxon>
        <taxon>Eurotiomycetidae</taxon>
        <taxon>Eurotiales</taxon>
        <taxon>Aspergillaceae</taxon>
        <taxon>Aspergillus</taxon>
        <taxon>Aspergillus subgen. Nidulantes</taxon>
    </lineage>
</organism>
<dbReference type="Proteomes" id="UP001610563">
    <property type="component" value="Unassembled WGS sequence"/>
</dbReference>
<sequence>MFGWGSALGLPSIASDPDKERSPPPLPTPLDFPIYRFPAVPETPSEDSLRNFQNVLASIRRPQDITPQKFHDLNLEISTDIPVSDIVRHGGAKTAPTLPWETNLENPSLGQAPPADGTPVTMDNENPYPPKDKYDLLEQELLLDNDDAFREVARLPPREGRSRVRVTQARKFWTALERMSQYWDDSADNYFERPKSPEPEETNPDATPMDVDTPAAPEERPAAPSAEPEFVKRYTGRRIAAGLDMPDDIREETIRALTEMAAWPFGCQVSLPIAPPRLLLGKLLFPVRQTFQATRSPKDRQLARNGMLEGPVFIAQCRPDTSFRGPEEAHGAGLGDTCDLIREVAAMILAAQERAREGMTDVRPGEGQWWTTTPRWGGAPNDAIGDSTRVTNEQEKEKEAAAAAAAGGHERKRSRGGLRRPGLPRKMSSSEKWRLVQPGSSLWDRRMRYIQIGKDRESPFDDIYLLSSINHHLSILHLRIHRRYLDILTLGTSDVPADSSTEQPWHVLKVRRTRWYDLFDAQDRVEVFRGIWTLFHCQLRRF</sequence>
<evidence type="ECO:0000313" key="2">
    <source>
        <dbReference type="EMBL" id="KAL2788863.1"/>
    </source>
</evidence>
<accession>A0ABR4G132</accession>
<keyword evidence="3" id="KW-1185">Reference proteome</keyword>
<evidence type="ECO:0000256" key="1">
    <source>
        <dbReference type="SAM" id="MobiDB-lite"/>
    </source>
</evidence>
<feature type="region of interest" description="Disordered" evidence="1">
    <location>
        <begin position="1"/>
        <end position="32"/>
    </location>
</feature>
<protein>
    <submittedName>
        <fullName evidence="2">Uncharacterized protein</fullName>
    </submittedName>
</protein>